<dbReference type="Proteomes" id="UP000000268">
    <property type="component" value="Plasmid pREB5"/>
</dbReference>
<proteinExistence type="predicted"/>
<keyword evidence="1" id="KW-0614">Plasmid</keyword>
<evidence type="ECO:0000313" key="2">
    <source>
        <dbReference type="Proteomes" id="UP000000268"/>
    </source>
</evidence>
<dbReference type="RefSeq" id="WP_012168015.1">
    <property type="nucleotide sequence ID" value="NC_009930.1"/>
</dbReference>
<dbReference type="AlphaFoldDB" id="A8ZPA0"/>
<reference evidence="1 2" key="1">
    <citation type="journal article" date="2008" name="Proc. Natl. Acad. Sci. U.S.A.">
        <title>Niche adaptation and genome expansion in the chlorophyll d-producing cyanobacterium Acaryochloris marina.</title>
        <authorList>
            <person name="Swingley W.D."/>
            <person name="Chen M."/>
            <person name="Cheung P.C."/>
            <person name="Conrad A.L."/>
            <person name="Dejesa L.C."/>
            <person name="Hao J."/>
            <person name="Honchak B.M."/>
            <person name="Karbach L.E."/>
            <person name="Kurdoglu A."/>
            <person name="Lahiri S."/>
            <person name="Mastrian S.D."/>
            <person name="Miyashita H."/>
            <person name="Page L."/>
            <person name="Ramakrishna P."/>
            <person name="Satoh S."/>
            <person name="Sattley W.M."/>
            <person name="Shimada Y."/>
            <person name="Taylor H.L."/>
            <person name="Tomo T."/>
            <person name="Tsuchiya T."/>
            <person name="Wang Z.T."/>
            <person name="Raymond J."/>
            <person name="Mimuro M."/>
            <person name="Blankenship R.E."/>
            <person name="Touchman J.W."/>
        </authorList>
    </citation>
    <scope>NUCLEOTIDE SEQUENCE [LARGE SCALE GENOMIC DNA]</scope>
    <source>
        <strain evidence="2">MBIC 11017</strain>
        <plasmid evidence="2">Plasmid pREB5</plasmid>
    </source>
</reference>
<keyword evidence="2" id="KW-1185">Reference proteome</keyword>
<organism evidence="1 2">
    <name type="scientific">Acaryochloris marina (strain MBIC 11017)</name>
    <dbReference type="NCBI Taxonomy" id="329726"/>
    <lineage>
        <taxon>Bacteria</taxon>
        <taxon>Bacillati</taxon>
        <taxon>Cyanobacteriota</taxon>
        <taxon>Cyanophyceae</taxon>
        <taxon>Acaryochloridales</taxon>
        <taxon>Acaryochloridaceae</taxon>
        <taxon>Acaryochloris</taxon>
    </lineage>
</organism>
<dbReference type="KEGG" id="amr:AM1_E0066"/>
<gene>
    <name evidence="1" type="ordered locus">AM1_E0066</name>
</gene>
<accession>A8ZPA0</accession>
<protein>
    <submittedName>
        <fullName evidence="1">Uncharacterized protein</fullName>
    </submittedName>
</protein>
<dbReference type="HOGENOM" id="CLU_3113339_0_0_3"/>
<dbReference type="EMBL" id="CP000842">
    <property type="protein sequence ID" value="ABW32836.1"/>
    <property type="molecule type" value="Genomic_DNA"/>
</dbReference>
<sequence>MVCCLVVGLVVGYFIGRNVGLGVVCDQAAPLCELGRVDGNVYRLRPKRAE</sequence>
<evidence type="ECO:0000313" key="1">
    <source>
        <dbReference type="EMBL" id="ABW32836.1"/>
    </source>
</evidence>
<name>A8ZPA0_ACAM1</name>
<geneLocation type="plasmid" evidence="1 2">
    <name>pREB5</name>
</geneLocation>